<reference evidence="9 10" key="1">
    <citation type="journal article" date="2012" name="BMC Genomics">
        <title>Genome-guided analysis of physiological and morphological traits of the fermentative acetate oxidizer Thermacetogenium phaeum.</title>
        <authorList>
            <person name="Oehler D."/>
            <person name="Poehlein A."/>
            <person name="Leimbach A."/>
            <person name="Muller N."/>
            <person name="Daniel R."/>
            <person name="Gottschalk G."/>
            <person name="Schink B."/>
        </authorList>
    </citation>
    <scope>NUCLEOTIDE SEQUENCE [LARGE SCALE GENOMIC DNA]</scope>
    <source>
        <strain evidence="10">ATCC BAA-254 / DSM 26808 / PB</strain>
    </source>
</reference>
<protein>
    <recommendedName>
        <fullName evidence="2">Negative regulator of flagellin synthesis</fullName>
    </recommendedName>
</protein>
<feature type="region of interest" description="Disordered" evidence="7">
    <location>
        <begin position="15"/>
        <end position="50"/>
    </location>
</feature>
<dbReference type="GO" id="GO:0045892">
    <property type="term" value="P:negative regulation of DNA-templated transcription"/>
    <property type="evidence" value="ECO:0007669"/>
    <property type="project" value="InterPro"/>
</dbReference>
<keyword evidence="4" id="KW-1005">Bacterial flagellum biogenesis</keyword>
<keyword evidence="3" id="KW-0678">Repressor</keyword>
<dbReference type="SUPFAM" id="SSF101498">
    <property type="entry name" value="Anti-sigma factor FlgM"/>
    <property type="match status" value="1"/>
</dbReference>
<keyword evidence="5" id="KW-0805">Transcription regulation</keyword>
<evidence type="ECO:0000256" key="2">
    <source>
        <dbReference type="ARBA" id="ARBA00017823"/>
    </source>
</evidence>
<dbReference type="GO" id="GO:0044781">
    <property type="term" value="P:bacterial-type flagellum organization"/>
    <property type="evidence" value="ECO:0007669"/>
    <property type="project" value="UniProtKB-KW"/>
</dbReference>
<evidence type="ECO:0000259" key="8">
    <source>
        <dbReference type="Pfam" id="PF04316"/>
    </source>
</evidence>
<dbReference type="AlphaFoldDB" id="K4LDE6"/>
<dbReference type="HOGENOM" id="CLU_2235300_0_0_9"/>
<evidence type="ECO:0000256" key="5">
    <source>
        <dbReference type="ARBA" id="ARBA00023015"/>
    </source>
</evidence>
<keyword evidence="6" id="KW-0804">Transcription</keyword>
<dbReference type="eggNOG" id="COG2747">
    <property type="taxonomic scope" value="Bacteria"/>
</dbReference>
<evidence type="ECO:0000256" key="4">
    <source>
        <dbReference type="ARBA" id="ARBA00022795"/>
    </source>
</evidence>
<evidence type="ECO:0000256" key="3">
    <source>
        <dbReference type="ARBA" id="ARBA00022491"/>
    </source>
</evidence>
<dbReference type="Pfam" id="PF04316">
    <property type="entry name" value="FlgM"/>
    <property type="match status" value="1"/>
</dbReference>
<sequence length="105" mass="11815">MNISGEQMEVALRLYGTQSAERPQGLKRQQQKEEAVEPQGEQGLDRAELSPQALDYRKIKEAVLAAPEIREDRVREIRDALAKGDYRVAPEDVAARMLERPAGDL</sequence>
<dbReference type="NCBIfam" id="TIGR03824">
    <property type="entry name" value="FlgM_jcvi"/>
    <property type="match status" value="1"/>
</dbReference>
<proteinExistence type="inferred from homology"/>
<dbReference type="InterPro" id="IPR035890">
    <property type="entry name" value="Anti-sigma-28_factor_FlgM_sf"/>
</dbReference>
<evidence type="ECO:0000313" key="10">
    <source>
        <dbReference type="Proteomes" id="UP000000467"/>
    </source>
</evidence>
<name>K4LDE6_THEPS</name>
<dbReference type="InterPro" id="IPR031316">
    <property type="entry name" value="FlgM_C"/>
</dbReference>
<dbReference type="InterPro" id="IPR007412">
    <property type="entry name" value="FlgM"/>
</dbReference>
<keyword evidence="9" id="KW-0966">Cell projection</keyword>
<accession>K4LDE6</accession>
<dbReference type="STRING" id="1089553.Tph_c05650"/>
<keyword evidence="9" id="KW-0282">Flagellum</keyword>
<gene>
    <name evidence="9" type="primary">flgM</name>
    <name evidence="9" type="ordered locus">Tph_c05650</name>
</gene>
<feature type="domain" description="Anti-sigma-28 factor FlgM C-terminal" evidence="8">
    <location>
        <begin position="45"/>
        <end position="99"/>
    </location>
</feature>
<keyword evidence="10" id="KW-1185">Reference proteome</keyword>
<evidence type="ECO:0000313" key="9">
    <source>
        <dbReference type="EMBL" id="AFV10803.1"/>
    </source>
</evidence>
<keyword evidence="9" id="KW-0969">Cilium</keyword>
<comment type="similarity">
    <text evidence="1">Belongs to the FlgM family.</text>
</comment>
<dbReference type="EMBL" id="CP003732">
    <property type="protein sequence ID" value="AFV10803.1"/>
    <property type="molecule type" value="Genomic_DNA"/>
</dbReference>
<evidence type="ECO:0000256" key="7">
    <source>
        <dbReference type="SAM" id="MobiDB-lite"/>
    </source>
</evidence>
<dbReference type="KEGG" id="tpz:Tph_c05650"/>
<dbReference type="RefSeq" id="WP_015049721.1">
    <property type="nucleotide sequence ID" value="NC_018870.1"/>
</dbReference>
<evidence type="ECO:0000256" key="6">
    <source>
        <dbReference type="ARBA" id="ARBA00023163"/>
    </source>
</evidence>
<dbReference type="Proteomes" id="UP000000467">
    <property type="component" value="Chromosome"/>
</dbReference>
<evidence type="ECO:0000256" key="1">
    <source>
        <dbReference type="ARBA" id="ARBA00005322"/>
    </source>
</evidence>
<organism evidence="9 10">
    <name type="scientific">Thermacetogenium phaeum (strain ATCC BAA-254 / DSM 26808 / PB)</name>
    <dbReference type="NCBI Taxonomy" id="1089553"/>
    <lineage>
        <taxon>Bacteria</taxon>
        <taxon>Bacillati</taxon>
        <taxon>Bacillota</taxon>
        <taxon>Clostridia</taxon>
        <taxon>Thermoanaerobacterales</taxon>
        <taxon>Thermoanaerobacteraceae</taxon>
        <taxon>Thermacetogenium</taxon>
    </lineage>
</organism>